<dbReference type="HOGENOM" id="CLU_3277135_0_0_11"/>
<proteinExistence type="predicted"/>
<dbReference type="STRING" id="1003195.SCATT_50660"/>
<organism evidence="1 2">
    <name type="scientific">Streptantibioticus cattleyicolor (strain ATCC 35852 / DSM 46488 / JCM 4925 / NBRC 14057 / NRRL 8057)</name>
    <name type="common">Streptomyces cattleya</name>
    <dbReference type="NCBI Taxonomy" id="1003195"/>
    <lineage>
        <taxon>Bacteria</taxon>
        <taxon>Bacillati</taxon>
        <taxon>Actinomycetota</taxon>
        <taxon>Actinomycetes</taxon>
        <taxon>Kitasatosporales</taxon>
        <taxon>Streptomycetaceae</taxon>
        <taxon>Streptantibioticus</taxon>
    </lineage>
</organism>
<evidence type="ECO:0000313" key="2">
    <source>
        <dbReference type="Proteomes" id="UP000007842"/>
    </source>
</evidence>
<keyword evidence="2" id="KW-1185">Reference proteome</keyword>
<dbReference type="AlphaFoldDB" id="G8X3R2"/>
<dbReference type="KEGG" id="scy:SCATT_50660"/>
<dbReference type="PATRIC" id="fig|1003195.29.peg.5051"/>
<sequence>MSCRACHVRCVAIGTLCPVRHVGIVVRENAAPPRIACAQQA</sequence>
<accession>G8X3R2</accession>
<dbReference type="Proteomes" id="UP000007842">
    <property type="component" value="Chromosome"/>
</dbReference>
<gene>
    <name evidence="1" type="ordered locus">SCATT_50660</name>
</gene>
<protein>
    <submittedName>
        <fullName evidence="1">Uncharacterized protein</fullName>
    </submittedName>
</protein>
<evidence type="ECO:0000313" key="1">
    <source>
        <dbReference type="EMBL" id="AEW97437.1"/>
    </source>
</evidence>
<reference evidence="2" key="1">
    <citation type="submission" date="2011-12" db="EMBL/GenBank/DDBJ databases">
        <title>Complete genome sequence of Streptomyces cattleya strain DSM 46488.</title>
        <authorList>
            <person name="Ou H.-Y."/>
            <person name="Li P."/>
            <person name="Zhao C."/>
            <person name="O'Hagan D."/>
            <person name="Deng Z."/>
        </authorList>
    </citation>
    <scope>NUCLEOTIDE SEQUENCE [LARGE SCALE GENOMIC DNA]</scope>
    <source>
        <strain evidence="2">ATCC 35852 / DSM 46488 / JCM 4925 / NBRC 14057 / NRRL 8057</strain>
    </source>
</reference>
<dbReference type="EMBL" id="CP003219">
    <property type="protein sequence ID" value="AEW97437.1"/>
    <property type="molecule type" value="Genomic_DNA"/>
</dbReference>
<name>G8X3R2_STREN</name>